<evidence type="ECO:0000256" key="2">
    <source>
        <dbReference type="ARBA" id="ARBA00022679"/>
    </source>
</evidence>
<dbReference type="GO" id="GO:0016740">
    <property type="term" value="F:transferase activity"/>
    <property type="evidence" value="ECO:0007669"/>
    <property type="project" value="UniProtKB-KW"/>
</dbReference>
<dbReference type="InterPro" id="IPR006598">
    <property type="entry name" value="CAP10"/>
</dbReference>
<gene>
    <name evidence="5" type="ORF">N7469_007768</name>
</gene>
<dbReference type="PANTHER" id="PTHR12203:SF35">
    <property type="entry name" value="PROTEIN O-GLUCOSYLTRANSFERASE 1"/>
    <property type="match status" value="1"/>
</dbReference>
<keyword evidence="2" id="KW-0808">Transferase</keyword>
<feature type="transmembrane region" description="Helical" evidence="3">
    <location>
        <begin position="385"/>
        <end position="409"/>
    </location>
</feature>
<organism evidence="5 6">
    <name type="scientific">Penicillium citrinum</name>
    <dbReference type="NCBI Taxonomy" id="5077"/>
    <lineage>
        <taxon>Eukaryota</taxon>
        <taxon>Fungi</taxon>
        <taxon>Dikarya</taxon>
        <taxon>Ascomycota</taxon>
        <taxon>Pezizomycotina</taxon>
        <taxon>Eurotiomycetes</taxon>
        <taxon>Eurotiomycetidae</taxon>
        <taxon>Eurotiales</taxon>
        <taxon>Aspergillaceae</taxon>
        <taxon>Penicillium</taxon>
    </lineage>
</organism>
<feature type="domain" description="Glycosyl transferase CAP10" evidence="4">
    <location>
        <begin position="703"/>
        <end position="1010"/>
    </location>
</feature>
<feature type="transmembrane region" description="Helical" evidence="3">
    <location>
        <begin position="258"/>
        <end position="280"/>
    </location>
</feature>
<accession>A0A9W9NQG8</accession>
<feature type="transmembrane region" description="Helical" evidence="3">
    <location>
        <begin position="421"/>
        <end position="445"/>
    </location>
</feature>
<dbReference type="EMBL" id="JAPQKT010000007">
    <property type="protein sequence ID" value="KAJ5224265.1"/>
    <property type="molecule type" value="Genomic_DNA"/>
</dbReference>
<name>A0A9W9NQG8_PENCI</name>
<reference evidence="5" key="2">
    <citation type="journal article" date="2023" name="IMA Fungus">
        <title>Comparative genomic study of the Penicillium genus elucidates a diverse pangenome and 15 lateral gene transfer events.</title>
        <authorList>
            <person name="Petersen C."/>
            <person name="Sorensen T."/>
            <person name="Nielsen M.R."/>
            <person name="Sondergaard T.E."/>
            <person name="Sorensen J.L."/>
            <person name="Fitzpatrick D.A."/>
            <person name="Frisvad J.C."/>
            <person name="Nielsen K.L."/>
        </authorList>
    </citation>
    <scope>NUCLEOTIDE SEQUENCE</scope>
    <source>
        <strain evidence="5">IBT 23319</strain>
    </source>
</reference>
<evidence type="ECO:0000313" key="5">
    <source>
        <dbReference type="EMBL" id="KAJ5224265.1"/>
    </source>
</evidence>
<dbReference type="OrthoDB" id="541052at2759"/>
<evidence type="ECO:0000313" key="6">
    <source>
        <dbReference type="Proteomes" id="UP001147733"/>
    </source>
</evidence>
<dbReference type="SMART" id="SM00672">
    <property type="entry name" value="CAP10"/>
    <property type="match status" value="1"/>
</dbReference>
<dbReference type="InterPro" id="IPR051091">
    <property type="entry name" value="O-Glucosyltr/Glycosyltrsf_90"/>
</dbReference>
<reference evidence="5" key="1">
    <citation type="submission" date="2022-11" db="EMBL/GenBank/DDBJ databases">
        <authorList>
            <person name="Petersen C."/>
        </authorList>
    </citation>
    <scope>NUCLEOTIDE SEQUENCE</scope>
    <source>
        <strain evidence="5">IBT 23319</strain>
    </source>
</reference>
<feature type="transmembrane region" description="Helical" evidence="3">
    <location>
        <begin position="335"/>
        <end position="353"/>
    </location>
</feature>
<feature type="transmembrane region" description="Helical" evidence="3">
    <location>
        <begin position="21"/>
        <end position="39"/>
    </location>
</feature>
<dbReference type="Proteomes" id="UP001147733">
    <property type="component" value="Unassembled WGS sequence"/>
</dbReference>
<proteinExistence type="inferred from homology"/>
<sequence length="1020" mass="115182">MPNCEPPSQSSFANDYGLSRVFMLSSVFLTTSYNSTFAFGKFALAIREGAQTNSSDRPVSTAVITCFITGTVFLILGRFIPTTSQASSSSKRVDIPLAEQFELSSRSSLSSLSSPILRDTEESTPSLSRYWWKFGGLVATLCLRVETFRRVSLNTECVPSGYTYAIPFAISIYDYCRNQRTRPEDDYVSHLRYQSRPIQAAYSACRRSFHYLTRSKYRGILAAILLSLSGYSAASFYAGGRSTYICPIIHHGATQLRGLRLLNVLLDSILLIGVAELYQNDGCLESNRRKRAFFSLGVGLVAVSLLWLVIGFFVSNSLPEFIGQPFMDLRYSRSAFSQATLAMLLAFAAWQLLPQFGILGLSILAGFVFLYFSTTSILLMEQMPLPYISAAHAVFPLIGSTIAAVLYLLSRVVSDEESKALFRTNILLQVIAVALCFFALCAALTKHHFSHTHPIDILIHEGNIQYEDYLSRASTSQTLEDAVSEYRKRYQQHPPPGFDKWYEFATSRSSLVIDEFDQIYKNLLPFRALSPAAIREATHKLATNPFNDLGAVSIRNGKPKVQEGIKPTHAWMVKGAAQMIEKFSQHLPDMDVVFNLNDEPRVAVPWEKALTLKREAKSQEMTPEEELVNAWSPDRQAGWDPVDPADQTNETIFTDGAWHGVFDRYVSVVCPPSSKARRERIWNRHDLCFDCVAPHSMGQFPIDFNLASDVCHQPDLAYLHGLLISPASFKISQELIPVFSQSALAGFNDILFPSPWNYMDKVKYTPSDEFPDPEYHEKRNSLYWVGSTSEGYSQFDEWKGIPRQRFAHLINNNTDNQVSVLLPVDEGSYKYEIMDGAAPISELQLQANVHIADPITRCGDCDNQFNELGTISWVDFQNHWSHRFLFDLDGAGFSGRFLPFLQSRSLPFRTGLFRQWFDSRMISWLHFVPVDVRLHGLWSTLSYFSGVPGAPAGGQDPANAQPMRMKPHTRQGKWIADQGRKWAGRALRKEDMEIYFFRLLLEWGRLTDDQRDVLGYQPPG</sequence>
<evidence type="ECO:0000256" key="1">
    <source>
        <dbReference type="ARBA" id="ARBA00010118"/>
    </source>
</evidence>
<comment type="similarity">
    <text evidence="1">Belongs to the glycosyltransferase 90 family.</text>
</comment>
<protein>
    <recommendedName>
        <fullName evidence="4">Glycosyl transferase CAP10 domain-containing protein</fullName>
    </recommendedName>
</protein>
<dbReference type="PANTHER" id="PTHR12203">
    <property type="entry name" value="KDEL LYS-ASP-GLU-LEU CONTAINING - RELATED"/>
    <property type="match status" value="1"/>
</dbReference>
<keyword evidence="3" id="KW-0812">Transmembrane</keyword>
<keyword evidence="3" id="KW-0472">Membrane</keyword>
<dbReference type="AlphaFoldDB" id="A0A9W9NQG8"/>
<feature type="transmembrane region" description="Helical" evidence="3">
    <location>
        <begin position="217"/>
        <end position="238"/>
    </location>
</feature>
<feature type="transmembrane region" description="Helical" evidence="3">
    <location>
        <begin position="358"/>
        <end position="379"/>
    </location>
</feature>
<keyword evidence="3" id="KW-1133">Transmembrane helix</keyword>
<feature type="transmembrane region" description="Helical" evidence="3">
    <location>
        <begin position="292"/>
        <end position="315"/>
    </location>
</feature>
<dbReference type="GeneID" id="81385853"/>
<evidence type="ECO:0000256" key="3">
    <source>
        <dbReference type="SAM" id="Phobius"/>
    </source>
</evidence>
<keyword evidence="6" id="KW-1185">Reference proteome</keyword>
<evidence type="ECO:0000259" key="4">
    <source>
        <dbReference type="SMART" id="SM00672"/>
    </source>
</evidence>
<dbReference type="RefSeq" id="XP_056498237.1">
    <property type="nucleotide sequence ID" value="XM_056646686.1"/>
</dbReference>
<comment type="caution">
    <text evidence="5">The sequence shown here is derived from an EMBL/GenBank/DDBJ whole genome shotgun (WGS) entry which is preliminary data.</text>
</comment>
<feature type="transmembrane region" description="Helical" evidence="3">
    <location>
        <begin position="59"/>
        <end position="80"/>
    </location>
</feature>